<accession>A0A4T0WUJ7</accession>
<dbReference type="InterPro" id="IPR027417">
    <property type="entry name" value="P-loop_NTPase"/>
</dbReference>
<evidence type="ECO:0000256" key="3">
    <source>
        <dbReference type="ARBA" id="ARBA00022692"/>
    </source>
</evidence>
<dbReference type="InterPro" id="IPR039421">
    <property type="entry name" value="Type_1_exporter"/>
</dbReference>
<keyword evidence="6 8" id="KW-1133">Transmembrane helix</keyword>
<dbReference type="PROSITE" id="PS50893">
    <property type="entry name" value="ABC_TRANSPORTER_2"/>
    <property type="match status" value="2"/>
</dbReference>
<dbReference type="Pfam" id="PF00005">
    <property type="entry name" value="ABC_tran"/>
    <property type="match status" value="2"/>
</dbReference>
<feature type="transmembrane region" description="Helical" evidence="8">
    <location>
        <begin position="204"/>
        <end position="221"/>
    </location>
</feature>
<proteinExistence type="predicted"/>
<dbReference type="Gene3D" id="1.20.1560.10">
    <property type="entry name" value="ABC transporter type 1, transmembrane domain"/>
    <property type="match status" value="1"/>
</dbReference>
<gene>
    <name evidence="11" type="ORF">CANINC_004949</name>
</gene>
<keyword evidence="2" id="KW-0813">Transport</keyword>
<keyword evidence="3 8" id="KW-0812">Transmembrane</keyword>
<dbReference type="InterPro" id="IPR011527">
    <property type="entry name" value="ABC1_TM_dom"/>
</dbReference>
<evidence type="ECO:0000256" key="2">
    <source>
        <dbReference type="ARBA" id="ARBA00022448"/>
    </source>
</evidence>
<feature type="domain" description="ABC transmembrane type-1" evidence="10">
    <location>
        <begin position="55"/>
        <end position="345"/>
    </location>
</feature>
<evidence type="ECO:0000256" key="6">
    <source>
        <dbReference type="ARBA" id="ARBA00022989"/>
    </source>
</evidence>
<feature type="domain" description="ABC transmembrane type-1" evidence="10">
    <location>
        <begin position="703"/>
        <end position="988"/>
    </location>
</feature>
<dbReference type="SUPFAM" id="SSF90123">
    <property type="entry name" value="ABC transporter transmembrane region"/>
    <property type="match status" value="2"/>
</dbReference>
<evidence type="ECO:0000256" key="4">
    <source>
        <dbReference type="ARBA" id="ARBA00022741"/>
    </source>
</evidence>
<dbReference type="InterPro" id="IPR036640">
    <property type="entry name" value="ABC1_TM_sf"/>
</dbReference>
<dbReference type="Proteomes" id="UP000307173">
    <property type="component" value="Unassembled WGS sequence"/>
</dbReference>
<feature type="transmembrane region" description="Helical" evidence="8">
    <location>
        <begin position="98"/>
        <end position="126"/>
    </location>
</feature>
<evidence type="ECO:0000256" key="7">
    <source>
        <dbReference type="ARBA" id="ARBA00023136"/>
    </source>
</evidence>
<feature type="domain" description="ABC transporter" evidence="9">
    <location>
        <begin position="1024"/>
        <end position="1237"/>
    </location>
</feature>
<evidence type="ECO:0000259" key="10">
    <source>
        <dbReference type="PROSITE" id="PS50929"/>
    </source>
</evidence>
<dbReference type="InterPro" id="IPR003593">
    <property type="entry name" value="AAA+_ATPase"/>
</dbReference>
<feature type="transmembrane region" description="Helical" evidence="8">
    <location>
        <begin position="289"/>
        <end position="309"/>
    </location>
</feature>
<dbReference type="PANTHER" id="PTHR43394">
    <property type="entry name" value="ATP-DEPENDENT PERMEASE MDL1, MITOCHONDRIAL"/>
    <property type="match status" value="1"/>
</dbReference>
<keyword evidence="7 8" id="KW-0472">Membrane</keyword>
<dbReference type="SUPFAM" id="SSF52540">
    <property type="entry name" value="P-loop containing nucleoside triphosphate hydrolases"/>
    <property type="match status" value="2"/>
</dbReference>
<protein>
    <submittedName>
        <fullName evidence="11">Uncharacterized protein</fullName>
    </submittedName>
</protein>
<dbReference type="Gene3D" id="3.40.50.300">
    <property type="entry name" value="P-loop containing nucleotide triphosphate hydrolases"/>
    <property type="match status" value="2"/>
</dbReference>
<dbReference type="GO" id="GO:0090374">
    <property type="term" value="P:oligopeptide export from mitochondrion"/>
    <property type="evidence" value="ECO:0007669"/>
    <property type="project" value="TreeGrafter"/>
</dbReference>
<feature type="domain" description="ABC transporter" evidence="9">
    <location>
        <begin position="383"/>
        <end position="628"/>
    </location>
</feature>
<dbReference type="CDD" id="cd03228">
    <property type="entry name" value="ABCC_MRP_Like"/>
    <property type="match status" value="1"/>
</dbReference>
<evidence type="ECO:0000313" key="11">
    <source>
        <dbReference type="EMBL" id="TID13263.1"/>
    </source>
</evidence>
<dbReference type="SMART" id="SM00382">
    <property type="entry name" value="AAA"/>
    <property type="match status" value="2"/>
</dbReference>
<dbReference type="EMBL" id="SELW01000680">
    <property type="protein sequence ID" value="TID13263.1"/>
    <property type="molecule type" value="Genomic_DNA"/>
</dbReference>
<dbReference type="OrthoDB" id="6500128at2759"/>
<reference evidence="11 12" key="1">
    <citation type="journal article" date="2019" name="Front. Genet.">
        <title>Whole-Genome Sequencing of the Opportunistic Yeast Pathogen Candida inconspicua Uncovers Its Hybrid Origin.</title>
        <authorList>
            <person name="Mixao V."/>
            <person name="Hansen A.P."/>
            <person name="Saus E."/>
            <person name="Boekhout T."/>
            <person name="Lass-Florl C."/>
            <person name="Gabaldon T."/>
        </authorList>
    </citation>
    <scope>NUCLEOTIDE SEQUENCE [LARGE SCALE GENOMIC DNA]</scope>
    <source>
        <strain evidence="11 12">CBS 180</strain>
    </source>
</reference>
<feature type="transmembrane region" description="Helical" evidence="8">
    <location>
        <begin position="321"/>
        <end position="343"/>
    </location>
</feature>
<dbReference type="Pfam" id="PF00664">
    <property type="entry name" value="ABC_membrane"/>
    <property type="match status" value="2"/>
</dbReference>
<feature type="transmembrane region" description="Helical" evidence="8">
    <location>
        <begin position="49"/>
        <end position="72"/>
    </location>
</feature>
<comment type="subcellular location">
    <subcellularLocation>
        <location evidence="1">Membrane</location>
        <topology evidence="1">Multi-pass membrane protein</topology>
    </subcellularLocation>
</comment>
<evidence type="ECO:0000256" key="5">
    <source>
        <dbReference type="ARBA" id="ARBA00022840"/>
    </source>
</evidence>
<organism evidence="11 12">
    <name type="scientific">Pichia inconspicua</name>
    <dbReference type="NCBI Taxonomy" id="52247"/>
    <lineage>
        <taxon>Eukaryota</taxon>
        <taxon>Fungi</taxon>
        <taxon>Dikarya</taxon>
        <taxon>Ascomycota</taxon>
        <taxon>Saccharomycotina</taxon>
        <taxon>Pichiomycetes</taxon>
        <taxon>Pichiales</taxon>
        <taxon>Pichiaceae</taxon>
        <taxon>Pichia</taxon>
    </lineage>
</organism>
<dbReference type="CDD" id="cd18577">
    <property type="entry name" value="ABC_6TM_Pgp_ABCB1_D1_like"/>
    <property type="match status" value="1"/>
</dbReference>
<keyword evidence="12" id="KW-1185">Reference proteome</keyword>
<dbReference type="GO" id="GO:0005743">
    <property type="term" value="C:mitochondrial inner membrane"/>
    <property type="evidence" value="ECO:0007669"/>
    <property type="project" value="TreeGrafter"/>
</dbReference>
<dbReference type="FunFam" id="3.40.50.300:FF:000604">
    <property type="entry name" value="ABC transporter B family member 28"/>
    <property type="match status" value="1"/>
</dbReference>
<dbReference type="STRING" id="52247.A0A4T0WUJ7"/>
<name>A0A4T0WUJ7_9ASCO</name>
<feature type="transmembrane region" description="Helical" evidence="8">
    <location>
        <begin position="698"/>
        <end position="725"/>
    </location>
</feature>
<feature type="transmembrane region" description="Helical" evidence="8">
    <location>
        <begin position="821"/>
        <end position="839"/>
    </location>
</feature>
<keyword evidence="5" id="KW-0067">ATP-binding</keyword>
<feature type="transmembrane region" description="Helical" evidence="8">
    <location>
        <begin position="924"/>
        <end position="947"/>
    </location>
</feature>
<feature type="transmembrane region" description="Helical" evidence="8">
    <location>
        <begin position="745"/>
        <end position="771"/>
    </location>
</feature>
<feature type="transmembrane region" description="Helical" evidence="8">
    <location>
        <begin position="959"/>
        <end position="981"/>
    </location>
</feature>
<feature type="transmembrane region" description="Helical" evidence="8">
    <location>
        <begin position="845"/>
        <end position="867"/>
    </location>
</feature>
<dbReference type="GO" id="GO:0016887">
    <property type="term" value="F:ATP hydrolysis activity"/>
    <property type="evidence" value="ECO:0007669"/>
    <property type="project" value="InterPro"/>
</dbReference>
<dbReference type="GO" id="GO:0005524">
    <property type="term" value="F:ATP binding"/>
    <property type="evidence" value="ECO:0007669"/>
    <property type="project" value="UniProtKB-KW"/>
</dbReference>
<dbReference type="InterPro" id="IPR003439">
    <property type="entry name" value="ABC_transporter-like_ATP-bd"/>
</dbReference>
<dbReference type="AlphaFoldDB" id="A0A4T0WUJ7"/>
<keyword evidence="4" id="KW-0547">Nucleotide-binding</keyword>
<dbReference type="CDD" id="cd18578">
    <property type="entry name" value="ABC_6TM_Pgp_ABCB1_D2_like"/>
    <property type="match status" value="1"/>
</dbReference>
<dbReference type="PROSITE" id="PS00211">
    <property type="entry name" value="ABC_TRANSPORTER_1"/>
    <property type="match status" value="1"/>
</dbReference>
<dbReference type="GO" id="GO:0015421">
    <property type="term" value="F:ABC-type oligopeptide transporter activity"/>
    <property type="evidence" value="ECO:0007669"/>
    <property type="project" value="TreeGrafter"/>
</dbReference>
<sequence>MLPPTPSTFCSTDKDTDSLKSIITGDTTPVILETPATRNPFYFFRKSDIWLLVPALIANALCAATDVANTILVQRLFSALTDFQIGKYSSKYDFLHQITWPVAGIVLVGLGSTLLGWAETSLFTYLGERQQVRCRHQLYESLLARDLSYFQTTENLDGDLIQLNRSVEEFRSSISECLSILCKTVFSIIALLIISMIYSWKLTLLIFSVIPVIILSILIFGGKVSMWAKHEDDNTANALSLLNWNFSSYQWVKIVYSQNIELEKYNQILNTCETAFRNFSIYANTVAGIMRAVSLLIFVQSFWFGSFLIRHGQGEGSKIIAAFYSCLKLSMMISSLSMLAVIFQKANTSYKKVVKFLQITEEIETFNKPLFVPESQLKGDFILKSVNFRYTDEDSNILKNVSMKIHSGKTTYLVGKSGSGKSTIASLLLKLYKPNSGRITVDGFDLEDVDTKWLRQNITLVQQFPQHFNDTIQQNILLGTPYNDITTEVVDAIDYFNLTTVINELPHGLETIIGKGDDTIDAQNGENPVQLSGGQEQRLNLVRAKLRDSSVLILDESISALDISQRKLFMNKINNWRKGKTTIIITHELDHIQDNDYVYFMELGRVVESALKKELVDSSGKFSHLQEQAKKSVSKGDNRKSLFFDIEKEEDIEKNVLIMDKNISAATTEKKEELSNIRAPILIAYKLLIRFTDTKYKLLYICGLLLVLANAILTPVFSFCFAQLINGIIPKGDGNLIDNYEQVKWSMIATSIALATGITTFASSTILQFVAERLCKNLQNKALEKILKQDIQFFEMLNTNEISTLLMNDIRDFRMIFSANLSRLLSGITISLVCIIWTLTLGWKYALVGFSMFPLFALGSLFGTAIMQKTEFAYKNRVVKTENIAYETSSNMKTIMCFNLQQYFIDKFDNSLKFILSAGKLRSIAMGISINIVLLITNVAQAIMLYYGFKLVANGEYTLVNMMQIVMMILMSVGFLSELMSSAPGLYRGLRVALKLNKILELPDNAARGYLTPNFSNNQTGEAITFVNTTFSYPANKTPVFENLNLTIKAHHITAIIGESGCGKSTLLSLILRLYSANGVLVDGYDINTIKLSHWLANVAVVTQKHYFIDASIRDNLLYAVPNKHAISDEEILNLLEKLDLASLSLDDDLSVSGNLTVSGGQAQRLSIARAILRHPSLLILDEPTSSLDAASTTLVLDLLTEIKDSGVTILIITHQQKVMWFADEVITLGDGGVLNIN</sequence>
<dbReference type="InterPro" id="IPR017871">
    <property type="entry name" value="ABC_transporter-like_CS"/>
</dbReference>
<evidence type="ECO:0000256" key="8">
    <source>
        <dbReference type="SAM" id="Phobius"/>
    </source>
</evidence>
<evidence type="ECO:0000313" key="12">
    <source>
        <dbReference type="Proteomes" id="UP000307173"/>
    </source>
</evidence>
<comment type="caution">
    <text evidence="11">The sequence shown here is derived from an EMBL/GenBank/DDBJ whole genome shotgun (WGS) entry which is preliminary data.</text>
</comment>
<evidence type="ECO:0000256" key="1">
    <source>
        <dbReference type="ARBA" id="ARBA00004141"/>
    </source>
</evidence>
<dbReference type="PANTHER" id="PTHR43394:SF15">
    <property type="entry name" value="ALPHA-FACTOR-TRANSPORTING ATPASE"/>
    <property type="match status" value="1"/>
</dbReference>
<evidence type="ECO:0000259" key="9">
    <source>
        <dbReference type="PROSITE" id="PS50893"/>
    </source>
</evidence>
<dbReference type="PROSITE" id="PS50929">
    <property type="entry name" value="ABC_TM1F"/>
    <property type="match status" value="2"/>
</dbReference>
<feature type="transmembrane region" description="Helical" evidence="8">
    <location>
        <begin position="180"/>
        <end position="198"/>
    </location>
</feature>